<dbReference type="OrthoDB" id="9796523at2"/>
<proteinExistence type="predicted"/>
<sequence>MFPNFQVTSAWCERFGDVTAKKFKRGKIKHREERSLFVIAVEGKTEYEYFNTFRNKLASVRIFVDQGKSSNPRAVLQAVNGKLDALKRDGELRPGDEAWVIVDEDRWPEPELVEIWKWGAERRDRGIGFSVPQFEWWLLLHFEDGHGARTQREIMDRLNSYLPEYQKGNRKQLKFADEAISLAIERAYSKVKTVPYESGERQAVLGAWTSVHILVDKIQAAIKRSNP</sequence>
<dbReference type="Proteomes" id="UP000320791">
    <property type="component" value="Unassembled WGS sequence"/>
</dbReference>
<dbReference type="AlphaFoldDB" id="A0A5C5URE9"/>
<dbReference type="EMBL" id="VOHM01000004">
    <property type="protein sequence ID" value="TWT28568.1"/>
    <property type="molecule type" value="Genomic_DNA"/>
</dbReference>
<reference evidence="1 2" key="1">
    <citation type="submission" date="2019-08" db="EMBL/GenBank/DDBJ databases">
        <authorList>
            <person name="Lei W."/>
        </authorList>
    </citation>
    <scope>NUCLEOTIDE SEQUENCE [LARGE SCALE GENOMIC DNA]</scope>
    <source>
        <strain evidence="1 2">CCUG 58627</strain>
    </source>
</reference>
<evidence type="ECO:0000313" key="2">
    <source>
        <dbReference type="Proteomes" id="UP000320791"/>
    </source>
</evidence>
<evidence type="ECO:0000313" key="1">
    <source>
        <dbReference type="EMBL" id="TWT28568.1"/>
    </source>
</evidence>
<accession>A0A5C5URE9</accession>
<gene>
    <name evidence="1" type="ORF">FRX94_03085</name>
</gene>
<dbReference type="Pfam" id="PF13707">
    <property type="entry name" value="RloB"/>
    <property type="match status" value="1"/>
</dbReference>
<protein>
    <submittedName>
        <fullName evidence="1">RloB domain-containing protein</fullName>
    </submittedName>
</protein>
<name>A0A5C5URE9_9CORY</name>
<organism evidence="1 2">
    <name type="scientific">Corynebacterium canis</name>
    <dbReference type="NCBI Taxonomy" id="679663"/>
    <lineage>
        <taxon>Bacteria</taxon>
        <taxon>Bacillati</taxon>
        <taxon>Actinomycetota</taxon>
        <taxon>Actinomycetes</taxon>
        <taxon>Mycobacteriales</taxon>
        <taxon>Corynebacteriaceae</taxon>
        <taxon>Corynebacterium</taxon>
    </lineage>
</organism>
<dbReference type="InterPro" id="IPR025591">
    <property type="entry name" value="RloB"/>
</dbReference>
<comment type="caution">
    <text evidence="1">The sequence shown here is derived from an EMBL/GenBank/DDBJ whole genome shotgun (WGS) entry which is preliminary data.</text>
</comment>
<keyword evidence="2" id="KW-1185">Reference proteome</keyword>